<dbReference type="RefSeq" id="WP_161812236.1">
    <property type="nucleotide sequence ID" value="NZ_BLJN01000002.1"/>
</dbReference>
<evidence type="ECO:0008006" key="4">
    <source>
        <dbReference type="Google" id="ProtNLM"/>
    </source>
</evidence>
<keyword evidence="1" id="KW-0732">Signal</keyword>
<feature type="signal peptide" evidence="1">
    <location>
        <begin position="1"/>
        <end position="20"/>
    </location>
</feature>
<comment type="caution">
    <text evidence="2">The sequence shown here is derived from an EMBL/GenBank/DDBJ whole genome shotgun (WGS) entry which is preliminary data.</text>
</comment>
<evidence type="ECO:0000256" key="1">
    <source>
        <dbReference type="SAM" id="SignalP"/>
    </source>
</evidence>
<accession>A0A829YCK5</accession>
<dbReference type="Pfam" id="PF13852">
    <property type="entry name" value="DUF4197"/>
    <property type="match status" value="1"/>
</dbReference>
<dbReference type="InterPro" id="IPR025245">
    <property type="entry name" value="DUF4197"/>
</dbReference>
<name>A0A829YCK5_9GAMM</name>
<evidence type="ECO:0000313" key="3">
    <source>
        <dbReference type="Proteomes" id="UP000445000"/>
    </source>
</evidence>
<feature type="chain" id="PRO_5032927773" description="DUF4197 domain-containing protein" evidence="1">
    <location>
        <begin position="21"/>
        <end position="238"/>
    </location>
</feature>
<protein>
    <recommendedName>
        <fullName evidence="4">DUF4197 domain-containing protein</fullName>
    </recommendedName>
</protein>
<dbReference type="EMBL" id="BLJN01000002">
    <property type="protein sequence ID" value="GFE80568.1"/>
    <property type="molecule type" value="Genomic_DNA"/>
</dbReference>
<dbReference type="AlphaFoldDB" id="A0A829YCK5"/>
<gene>
    <name evidence="2" type="ORF">GCM10011487_25680</name>
</gene>
<reference evidence="3" key="1">
    <citation type="submission" date="2020-01" db="EMBL/GenBank/DDBJ databases">
        <title>'Steroidobacter agaridevorans' sp. nov., agar-degrading bacteria isolated from rhizosphere soils.</title>
        <authorList>
            <person name="Ikenaga M."/>
            <person name="Kataoka M."/>
            <person name="Murouchi A."/>
            <person name="Katsuragi S."/>
            <person name="Sakai M."/>
        </authorList>
    </citation>
    <scope>NUCLEOTIDE SEQUENCE [LARGE SCALE GENOMIC DNA]</scope>
    <source>
        <strain evidence="3">YU21-B</strain>
    </source>
</reference>
<keyword evidence="3" id="KW-1185">Reference proteome</keyword>
<dbReference type="Proteomes" id="UP000445000">
    <property type="component" value="Unassembled WGS sequence"/>
</dbReference>
<sequence>MRLLVAGLALATTLCLGACAEMSQVLQSGAGGMGTAGNSNQSTLSRAVKESLELSSTRAADLLSKTGAYQNSSLYRIRLPEPVQPIASRLRQFGLGGQVDQIEKLMNQGAEHAAVEAKGIFIGAVRSMTLTDAMGIVRGNDTAATAYFRQHTETELRQKYLPIIQSNLRQIGFYNQYQQLLSAYKQLPLTNKPDLDLEQHVLTQSLNALFTQVGEEEKAIRKDPIGRGSSVIAAVFAR</sequence>
<organism evidence="2 3">
    <name type="scientific">Steroidobacter agaridevorans</name>
    <dbReference type="NCBI Taxonomy" id="2695856"/>
    <lineage>
        <taxon>Bacteria</taxon>
        <taxon>Pseudomonadati</taxon>
        <taxon>Pseudomonadota</taxon>
        <taxon>Gammaproteobacteria</taxon>
        <taxon>Steroidobacterales</taxon>
        <taxon>Steroidobacteraceae</taxon>
        <taxon>Steroidobacter</taxon>
    </lineage>
</organism>
<proteinExistence type="predicted"/>
<evidence type="ECO:0000313" key="2">
    <source>
        <dbReference type="EMBL" id="GFE80568.1"/>
    </source>
</evidence>